<dbReference type="InterPro" id="IPR004923">
    <property type="entry name" value="FTR1/Fip1/EfeU"/>
</dbReference>
<evidence type="ECO:0000256" key="1">
    <source>
        <dbReference type="ARBA" id="ARBA00004141"/>
    </source>
</evidence>
<evidence type="ECO:0000256" key="3">
    <source>
        <dbReference type="ARBA" id="ARBA00022692"/>
    </source>
</evidence>
<feature type="transmembrane region" description="Helical" evidence="7">
    <location>
        <begin position="38"/>
        <end position="58"/>
    </location>
</feature>
<evidence type="ECO:0000256" key="2">
    <source>
        <dbReference type="ARBA" id="ARBA00008333"/>
    </source>
</evidence>
<evidence type="ECO:0000256" key="7">
    <source>
        <dbReference type="SAM" id="Phobius"/>
    </source>
</evidence>
<feature type="transmembrane region" description="Helical" evidence="7">
    <location>
        <begin position="6"/>
        <end position="26"/>
    </location>
</feature>
<feature type="transmembrane region" description="Helical" evidence="7">
    <location>
        <begin position="182"/>
        <end position="202"/>
    </location>
</feature>
<feature type="transmembrane region" description="Helical" evidence="7">
    <location>
        <begin position="112"/>
        <end position="129"/>
    </location>
</feature>
<name>A0A496PLJ6_9MICC</name>
<dbReference type="AlphaFoldDB" id="A0A496PLJ6"/>
<dbReference type="EMBL" id="QQXL01000001">
    <property type="protein sequence ID" value="RKW71408.1"/>
    <property type="molecule type" value="Genomic_DNA"/>
</dbReference>
<evidence type="ECO:0000313" key="9">
    <source>
        <dbReference type="Proteomes" id="UP000273119"/>
    </source>
</evidence>
<dbReference type="NCBIfam" id="NF041756">
    <property type="entry name" value="EfeU"/>
    <property type="match status" value="1"/>
</dbReference>
<keyword evidence="4 7" id="KW-1133">Transmembrane helix</keyword>
<organism evidence="8 9">
    <name type="scientific">Galactobacter caseinivorans</name>
    <dbReference type="NCBI Taxonomy" id="2676123"/>
    <lineage>
        <taxon>Bacteria</taxon>
        <taxon>Bacillati</taxon>
        <taxon>Actinomycetota</taxon>
        <taxon>Actinomycetes</taxon>
        <taxon>Micrococcales</taxon>
        <taxon>Micrococcaceae</taxon>
        <taxon>Galactobacter</taxon>
    </lineage>
</organism>
<keyword evidence="5 7" id="KW-0472">Membrane</keyword>
<dbReference type="GO" id="GO:0033573">
    <property type="term" value="C:high-affinity iron permease complex"/>
    <property type="evidence" value="ECO:0007669"/>
    <property type="project" value="InterPro"/>
</dbReference>
<dbReference type="GO" id="GO:0015093">
    <property type="term" value="F:ferrous iron transmembrane transporter activity"/>
    <property type="evidence" value="ECO:0007669"/>
    <property type="project" value="TreeGrafter"/>
</dbReference>
<dbReference type="PANTHER" id="PTHR31632:SF2">
    <property type="entry name" value="PLASMA MEMBRANE IRON PERMEASE"/>
    <property type="match status" value="1"/>
</dbReference>
<feature type="transmembrane region" description="Helical" evidence="7">
    <location>
        <begin position="149"/>
        <end position="170"/>
    </location>
</feature>
<dbReference type="RefSeq" id="WP_121483671.1">
    <property type="nucleotide sequence ID" value="NZ_QQXL01000001.1"/>
</dbReference>
<feature type="compositionally biased region" description="Low complexity" evidence="6">
    <location>
        <begin position="298"/>
        <end position="322"/>
    </location>
</feature>
<protein>
    <submittedName>
        <fullName evidence="8">High-affinity Fe2+/Pb2+ permease</fullName>
    </submittedName>
</protein>
<dbReference type="PANTHER" id="PTHR31632">
    <property type="entry name" value="IRON TRANSPORTER FTH1"/>
    <property type="match status" value="1"/>
</dbReference>
<evidence type="ECO:0000256" key="5">
    <source>
        <dbReference type="ARBA" id="ARBA00023136"/>
    </source>
</evidence>
<feature type="region of interest" description="Disordered" evidence="6">
    <location>
        <begin position="298"/>
        <end position="331"/>
    </location>
</feature>
<accession>A0A496PLJ6</accession>
<comment type="subcellular location">
    <subcellularLocation>
        <location evidence="1">Membrane</location>
        <topology evidence="1">Multi-pass membrane protein</topology>
    </subcellularLocation>
</comment>
<dbReference type="Pfam" id="PF03239">
    <property type="entry name" value="FTR1"/>
    <property type="match status" value="1"/>
</dbReference>
<comment type="caution">
    <text evidence="8">The sequence shown here is derived from an EMBL/GenBank/DDBJ whole genome shotgun (WGS) entry which is preliminary data.</text>
</comment>
<evidence type="ECO:0000256" key="6">
    <source>
        <dbReference type="SAM" id="MobiDB-lite"/>
    </source>
</evidence>
<keyword evidence="9" id="KW-1185">Reference proteome</keyword>
<dbReference type="Proteomes" id="UP000273119">
    <property type="component" value="Unassembled WGS sequence"/>
</dbReference>
<sequence>MLGNYIIGLREGLEAALVVVVLLAYLSKTGRSHLKPRIWAGIILAILVSVGFGALLTFGPRGLTFQAQEAIGGGLSLVAVGFVTWMIFWMGKASHNMAKELQNKVDSATEQSGGAGWALVFLGAVSVGREGLETALFVWANADVGNGGTAVSTLGAVLGILTAVVIGVLLNRGAMKFNLSAFFTWTTYFLVFVAAGIFSYAITDLQEAGFLPGIHDYAFDISEWALQADPSGVGLAIVKAVFQLTPAMSQLAFGAWLLYLAVMLPICIWRHRQIIAKRRAKVAEKAAPASAPAAAATAAPAAAEQASHAASGSASTDLSSAPRDSRAPRRP</sequence>
<evidence type="ECO:0000313" key="8">
    <source>
        <dbReference type="EMBL" id="RKW71408.1"/>
    </source>
</evidence>
<proteinExistence type="inferred from homology"/>
<feature type="transmembrane region" description="Helical" evidence="7">
    <location>
        <begin position="70"/>
        <end position="91"/>
    </location>
</feature>
<keyword evidence="3 7" id="KW-0812">Transmembrane</keyword>
<reference evidence="8 9" key="1">
    <citation type="submission" date="2018-07" db="EMBL/GenBank/DDBJ databases">
        <title>Arthrobacter sp. nov., isolated from raw cow's milk with high bacterial count.</title>
        <authorList>
            <person name="Hahne J."/>
            <person name="Isele D."/>
            <person name="Lipski A."/>
        </authorList>
    </citation>
    <scope>NUCLEOTIDE SEQUENCE [LARGE SCALE GENOMIC DNA]</scope>
    <source>
        <strain evidence="8 9">JZ R-183</strain>
    </source>
</reference>
<feature type="transmembrane region" description="Helical" evidence="7">
    <location>
        <begin position="251"/>
        <end position="269"/>
    </location>
</feature>
<evidence type="ECO:0000256" key="4">
    <source>
        <dbReference type="ARBA" id="ARBA00022989"/>
    </source>
</evidence>
<gene>
    <name evidence="8" type="ORF">DWQ67_00710</name>
</gene>
<comment type="similarity">
    <text evidence="2">Belongs to the oxidase-dependent Fe transporter (OFeT) (TC 9.A.10.1) family.</text>
</comment>